<dbReference type="PANTHER" id="PTHR35007">
    <property type="entry name" value="INTEGRAL MEMBRANE PROTEIN-RELATED"/>
    <property type="match status" value="1"/>
</dbReference>
<keyword evidence="9" id="KW-1185">Reference proteome</keyword>
<dbReference type="HOGENOM" id="CLU_056917_4_0_9"/>
<dbReference type="AlphaFoldDB" id="G8TS02"/>
<comment type="subcellular location">
    <subcellularLocation>
        <location evidence="1">Cell membrane</location>
        <topology evidence="1">Multi-pass membrane protein</topology>
    </subcellularLocation>
</comment>
<dbReference type="InterPro" id="IPR018076">
    <property type="entry name" value="T2SS_GspF_dom"/>
</dbReference>
<feature type="transmembrane region" description="Helical" evidence="6">
    <location>
        <begin position="104"/>
        <end position="124"/>
    </location>
</feature>
<dbReference type="EMBL" id="CP003179">
    <property type="protein sequence ID" value="AEW04328.1"/>
    <property type="molecule type" value="Genomic_DNA"/>
</dbReference>
<dbReference type="PATRIC" id="fig|679936.5.peg.877"/>
<keyword evidence="3 6" id="KW-0812">Transmembrane</keyword>
<proteinExistence type="predicted"/>
<evidence type="ECO:0000313" key="9">
    <source>
        <dbReference type="Proteomes" id="UP000005439"/>
    </source>
</evidence>
<keyword evidence="5 6" id="KW-0472">Membrane</keyword>
<evidence type="ECO:0000256" key="4">
    <source>
        <dbReference type="ARBA" id="ARBA00022989"/>
    </source>
</evidence>
<keyword evidence="4 6" id="KW-1133">Transmembrane helix</keyword>
<name>G8TS02_SULAD</name>
<sequence>MDWLFPVMTALLLVLTTLSFVLWVRDVRHFRRQRMLSARIQTYTLPTKRTLDDLDQPFYERVIQPWLTRQSRRWVRILAPQAVKQDLTRRLRQAGFSWSPEQYLLLRLGSTLVMVLLGLMLDMAGMGNSFAMAVIWPVGLGSITYLYWGVHVSTRSQMRLAQLEQALPEVFDILSMSVEAGLAFDGALQKLVSYLPVGVAREEFGRVLSDVQLGMTRSESLMALAERTRSRELKRFAGLVLQAERTGGGMVETLRAQSREIKQARAALARERAALLPVKMLFPMVGFIFPAILIVILGPAVIEIARVFH</sequence>
<evidence type="ECO:0000256" key="3">
    <source>
        <dbReference type="ARBA" id="ARBA00022692"/>
    </source>
</evidence>
<evidence type="ECO:0000259" key="7">
    <source>
        <dbReference type="Pfam" id="PF00482"/>
    </source>
</evidence>
<protein>
    <submittedName>
        <fullName evidence="8">Type II secretion system F domain protein</fullName>
    </submittedName>
</protein>
<gene>
    <name evidence="8" type="ordered locus">Sulac_0825</name>
</gene>
<dbReference type="GO" id="GO:0005886">
    <property type="term" value="C:plasma membrane"/>
    <property type="evidence" value="ECO:0007669"/>
    <property type="project" value="UniProtKB-SubCell"/>
</dbReference>
<feature type="transmembrane region" description="Helical" evidence="6">
    <location>
        <begin position="280"/>
        <end position="302"/>
    </location>
</feature>
<accession>G8TS02</accession>
<evidence type="ECO:0000256" key="5">
    <source>
        <dbReference type="ARBA" id="ARBA00023136"/>
    </source>
</evidence>
<organism evidence="8 9">
    <name type="scientific">Sulfobacillus acidophilus (strain ATCC 700253 / DSM 10332 / NAL)</name>
    <dbReference type="NCBI Taxonomy" id="679936"/>
    <lineage>
        <taxon>Bacteria</taxon>
        <taxon>Bacillati</taxon>
        <taxon>Bacillota</taxon>
        <taxon>Clostridia</taxon>
        <taxon>Eubacteriales</taxon>
        <taxon>Clostridiales Family XVII. Incertae Sedis</taxon>
        <taxon>Sulfobacillus</taxon>
    </lineage>
</organism>
<dbReference type="Proteomes" id="UP000005439">
    <property type="component" value="Chromosome"/>
</dbReference>
<reference evidence="9" key="1">
    <citation type="submission" date="2011-12" db="EMBL/GenBank/DDBJ databases">
        <title>The complete genome of chromosome of Sulfobacillus acidophilus DSM 10332.</title>
        <authorList>
            <person name="Lucas S."/>
            <person name="Han J."/>
            <person name="Lapidus A."/>
            <person name="Bruce D."/>
            <person name="Goodwin L."/>
            <person name="Pitluck S."/>
            <person name="Peters L."/>
            <person name="Kyrpides N."/>
            <person name="Mavromatis K."/>
            <person name="Ivanova N."/>
            <person name="Mikhailova N."/>
            <person name="Chertkov O."/>
            <person name="Saunders E."/>
            <person name="Detter J.C."/>
            <person name="Tapia R."/>
            <person name="Han C."/>
            <person name="Land M."/>
            <person name="Hauser L."/>
            <person name="Markowitz V."/>
            <person name="Cheng J.-F."/>
            <person name="Hugenholtz P."/>
            <person name="Woyke T."/>
            <person name="Wu D."/>
            <person name="Pukall R."/>
            <person name="Gehrich-Schroeter G."/>
            <person name="Schneider S."/>
            <person name="Klenk H.-P."/>
            <person name="Eisen J.A."/>
        </authorList>
    </citation>
    <scope>NUCLEOTIDE SEQUENCE [LARGE SCALE GENOMIC DNA]</scope>
    <source>
        <strain evidence="9">ATCC 700253 / DSM 10332 / NAL</strain>
    </source>
</reference>
<feature type="domain" description="Type II secretion system protein GspF" evidence="7">
    <location>
        <begin position="172"/>
        <end position="297"/>
    </location>
</feature>
<evidence type="ECO:0000256" key="2">
    <source>
        <dbReference type="ARBA" id="ARBA00022475"/>
    </source>
</evidence>
<feature type="transmembrane region" description="Helical" evidence="6">
    <location>
        <begin position="130"/>
        <end position="150"/>
    </location>
</feature>
<dbReference type="KEGG" id="sap:Sulac_0825"/>
<evidence type="ECO:0000313" key="8">
    <source>
        <dbReference type="EMBL" id="AEW04328.1"/>
    </source>
</evidence>
<reference evidence="8 9" key="2">
    <citation type="journal article" date="2012" name="Stand. Genomic Sci.">
        <title>Complete genome sequence of the moderately thermophilic mineral-sulfide-oxidizing firmicute Sulfobacillus acidophilus type strain (NAL(T)).</title>
        <authorList>
            <person name="Anderson I."/>
            <person name="Chertkov O."/>
            <person name="Chen A."/>
            <person name="Saunders E."/>
            <person name="Lapidus A."/>
            <person name="Nolan M."/>
            <person name="Lucas S."/>
            <person name="Hammon N."/>
            <person name="Deshpande S."/>
            <person name="Cheng J.F."/>
            <person name="Han C."/>
            <person name="Tapia R."/>
            <person name="Goodwin L.A."/>
            <person name="Pitluck S."/>
            <person name="Liolios K."/>
            <person name="Pagani I."/>
            <person name="Ivanova N."/>
            <person name="Mikhailova N."/>
            <person name="Pati A."/>
            <person name="Palaniappan K."/>
            <person name="Land M."/>
            <person name="Pan C."/>
            <person name="Rohde M."/>
            <person name="Pukall R."/>
            <person name="Goker M."/>
            <person name="Detter J.C."/>
            <person name="Woyke T."/>
            <person name="Bristow J."/>
            <person name="Eisen J.A."/>
            <person name="Markowitz V."/>
            <person name="Hugenholtz P."/>
            <person name="Kyrpides N.C."/>
            <person name="Klenk H.P."/>
            <person name="Mavromatis K."/>
        </authorList>
    </citation>
    <scope>NUCLEOTIDE SEQUENCE [LARGE SCALE GENOMIC DNA]</scope>
    <source>
        <strain evidence="9">ATCC 700253 / DSM 10332 / NAL</strain>
    </source>
</reference>
<feature type="transmembrane region" description="Helical" evidence="6">
    <location>
        <begin position="6"/>
        <end position="24"/>
    </location>
</feature>
<keyword evidence="2" id="KW-1003">Cell membrane</keyword>
<evidence type="ECO:0000256" key="1">
    <source>
        <dbReference type="ARBA" id="ARBA00004651"/>
    </source>
</evidence>
<dbReference type="PANTHER" id="PTHR35007:SF2">
    <property type="entry name" value="PILUS ASSEMBLE PROTEIN"/>
    <property type="match status" value="1"/>
</dbReference>
<evidence type="ECO:0000256" key="6">
    <source>
        <dbReference type="SAM" id="Phobius"/>
    </source>
</evidence>
<dbReference type="Pfam" id="PF00482">
    <property type="entry name" value="T2SSF"/>
    <property type="match status" value="1"/>
</dbReference>
<dbReference type="STRING" id="679936.Sulac_0825"/>